<organism evidence="1 2">
    <name type="scientific">Azospirillum argentinense</name>
    <dbReference type="NCBI Taxonomy" id="2970906"/>
    <lineage>
        <taxon>Bacteria</taxon>
        <taxon>Pseudomonadati</taxon>
        <taxon>Pseudomonadota</taxon>
        <taxon>Alphaproteobacteria</taxon>
        <taxon>Rhodospirillales</taxon>
        <taxon>Azospirillaceae</taxon>
        <taxon>Azospirillum</taxon>
    </lineage>
</organism>
<dbReference type="RefSeq" id="WP_038528010.1">
    <property type="nucleotide sequence ID" value="NZ_CP007793.1"/>
</dbReference>
<proteinExistence type="predicted"/>
<reference evidence="1 2" key="1">
    <citation type="journal article" date="2014" name="Genome Announc.">
        <title>Complete Genome Sequence of the Model Rhizosphere Strain Azospirillum brasilense Az39, Successfully Applied in Agriculture.</title>
        <authorList>
            <person name="Rivera D."/>
            <person name="Revale S."/>
            <person name="Molina R."/>
            <person name="Gualpa J."/>
            <person name="Puente M."/>
            <person name="Maroniche G."/>
            <person name="Paris G."/>
            <person name="Baker D."/>
            <person name="Clavijo B."/>
            <person name="McLay K."/>
            <person name="Spaepen S."/>
            <person name="Perticari A."/>
            <person name="Vazquez M."/>
            <person name="Wisniewski-Dye F."/>
            <person name="Watkins C."/>
            <person name="Martinez-Abarca F."/>
            <person name="Vanderleyden J."/>
            <person name="Cassan F."/>
        </authorList>
    </citation>
    <scope>NUCLEOTIDE SEQUENCE [LARGE SCALE GENOMIC DNA]</scope>
    <source>
        <strain evidence="1 2">Az39</strain>
    </source>
</reference>
<dbReference type="Proteomes" id="UP000027186">
    <property type="component" value="Chromosome"/>
</dbReference>
<evidence type="ECO:0000313" key="2">
    <source>
        <dbReference type="Proteomes" id="UP000027186"/>
    </source>
</evidence>
<name>A0A060DLW4_9PROT</name>
<dbReference type="KEGG" id="abq:ABAZ39_07320"/>
<evidence type="ECO:0000313" key="1">
    <source>
        <dbReference type="EMBL" id="AIB11809.1"/>
    </source>
</evidence>
<protein>
    <submittedName>
        <fullName evidence="1">Uncharacterized protein</fullName>
    </submittedName>
</protein>
<accession>A0A060DLW4</accession>
<dbReference type="AlphaFoldDB" id="A0A060DLW4"/>
<sequence>MLPLNTPSPSSTWAPYPFLIATIVGPMAVDFGAARGPFGLHGEKGGWNLTHLPTGALIGVAPNIEAAMDAADGIEGIWDWSTFGRPDAATWDVIVETLRSYGVTRPTDRPAWKPVLATAA</sequence>
<dbReference type="EMBL" id="CP007793">
    <property type="protein sequence ID" value="AIB11809.1"/>
    <property type="molecule type" value="Genomic_DNA"/>
</dbReference>
<gene>
    <name evidence="1" type="ORF">ABAZ39_07320</name>
</gene>